<protein>
    <recommendedName>
        <fullName evidence="5">3-hydroxy-3-methylglutaryl coenzyme A reductase</fullName>
        <shortName evidence="5">HMG-CoA reductase</shortName>
        <ecNumber evidence="5">1.1.1.34</ecNumber>
    </recommendedName>
</protein>
<comment type="subcellular location">
    <subcellularLocation>
        <location evidence="5">Endoplasmic reticulum membrane</location>
        <topology evidence="5">Multi-pass membrane protein</topology>
    </subcellularLocation>
</comment>
<dbReference type="Proteomes" id="UP000746747">
    <property type="component" value="Unassembled WGS sequence"/>
</dbReference>
<dbReference type="PANTHER" id="PTHR10572">
    <property type="entry name" value="3-HYDROXY-3-METHYLGLUTARYL-COENZYME A REDUCTASE"/>
    <property type="match status" value="1"/>
</dbReference>
<reference evidence="7" key="1">
    <citation type="submission" date="2021-09" db="EMBL/GenBank/DDBJ databases">
        <authorList>
            <consortium name="Pathogen Informatics"/>
        </authorList>
    </citation>
    <scope>NUCLEOTIDE SEQUENCE</scope>
</reference>
<dbReference type="InterPro" id="IPR004554">
    <property type="entry name" value="HMG_CoA_Rdtase_eu_arc"/>
</dbReference>
<dbReference type="InterPro" id="IPR009023">
    <property type="entry name" value="HMG_CoA_Rdtase_NAD(P)-bd_sf"/>
</dbReference>
<dbReference type="PROSITE" id="PS50065">
    <property type="entry name" value="HMG_COA_REDUCTASE_4"/>
    <property type="match status" value="1"/>
</dbReference>
<comment type="similarity">
    <text evidence="2 5">Belongs to the HMG-CoA reductase family.</text>
</comment>
<evidence type="ECO:0000256" key="4">
    <source>
        <dbReference type="ARBA" id="ARBA00023002"/>
    </source>
</evidence>
<dbReference type="InterPro" id="IPR023074">
    <property type="entry name" value="HMG_CoA_Rdtase_cat_sf"/>
</dbReference>
<comment type="pathway">
    <text evidence="1 5">Metabolic intermediate biosynthesis; (R)-mevalonate biosynthesis; (R)-mevalonate from acetyl-CoA: step 3/3.</text>
</comment>
<dbReference type="GO" id="GO:0004420">
    <property type="term" value="F:hydroxymethylglutaryl-CoA reductase (NADPH) activity"/>
    <property type="evidence" value="ECO:0007669"/>
    <property type="project" value="UniProtKB-EC"/>
</dbReference>
<dbReference type="GO" id="GO:0005789">
    <property type="term" value="C:endoplasmic reticulum membrane"/>
    <property type="evidence" value="ECO:0007669"/>
    <property type="project" value="UniProtKB-SubCell"/>
</dbReference>
<comment type="caution">
    <text evidence="7">The sequence shown here is derived from an EMBL/GenBank/DDBJ whole genome shotgun (WGS) entry which is preliminary data.</text>
</comment>
<keyword evidence="8" id="KW-1185">Reference proteome</keyword>
<feature type="compositionally biased region" description="Basic and acidic residues" evidence="6">
    <location>
        <begin position="93"/>
        <end position="103"/>
    </location>
</feature>
<dbReference type="PROSITE" id="PS00066">
    <property type="entry name" value="HMG_COA_REDUCTASE_1"/>
    <property type="match status" value="1"/>
</dbReference>
<dbReference type="PANTHER" id="PTHR10572:SF24">
    <property type="entry name" value="3-HYDROXY-3-METHYLGLUTARYL-COENZYME A REDUCTASE"/>
    <property type="match status" value="1"/>
</dbReference>
<evidence type="ECO:0000256" key="5">
    <source>
        <dbReference type="RuleBase" id="RU361219"/>
    </source>
</evidence>
<feature type="region of interest" description="Disordered" evidence="6">
    <location>
        <begin position="71"/>
        <end position="103"/>
    </location>
</feature>
<dbReference type="InterPro" id="IPR023076">
    <property type="entry name" value="HMG_CoA_Rdtase_CS"/>
</dbReference>
<sequence length="588" mass="64614">MAECPKWEEKFAVWLSKRINDLIIDKNDKWRTELFSDIMSKISENCKHKSFPCKTIFSLGSQQTPIAEDVDRSQMMSQRSNDLGNKSTFSRNSKSDTGRETKGETISTLIRNLKLGKGMDNCASLNDSEIKQLLNFGHLKQRDLEQKLGNDFLRAVSLRRSHFYETANISFQNLPFQQYDYSYVNGSCCENVVGYVPVPTGIVGPLLVNERKCFVPMSTTEGALIASTNRGCRAIFESGGVTARVYRNGMTRAPVVQFANVTRALEMKDLLDSPSSFEEIKTVFDSTSSFARLQRLETDVAGRLLFIRFEAETGDAMGMNMVSKGANAVLLYLKEKYREMEVLSVSGNYCMDKKASAINWIKGRGKSIVAEATISAAVVQTVLKTTVDALVQLGRAKLLIGSSMAGTIGGWNAHAANIVAAIFIATGQDVAQVVSSSMCLTTMEKTDFGDLCISCNMHCLEVGTVGGGTILPAQNACLQIMGCGIPTSVPGECAARLAEIICSTVLAGELSLMAAECSNDLVKSHIRLNRSNRCLLMSADSAPDFRYESRAVACDSDEKKKVRVEISFREHPVIEKPVKFEMQCSNIL</sequence>
<dbReference type="GO" id="GO:0016126">
    <property type="term" value="P:sterol biosynthetic process"/>
    <property type="evidence" value="ECO:0007669"/>
    <property type="project" value="TreeGrafter"/>
</dbReference>
<dbReference type="EC" id="1.1.1.34" evidence="5"/>
<evidence type="ECO:0000256" key="3">
    <source>
        <dbReference type="ARBA" id="ARBA00022857"/>
    </source>
</evidence>
<dbReference type="PRINTS" id="PR00071">
    <property type="entry name" value="HMGCOARDTASE"/>
</dbReference>
<dbReference type="GO" id="GO:0015936">
    <property type="term" value="P:coenzyme A metabolic process"/>
    <property type="evidence" value="ECO:0007669"/>
    <property type="project" value="InterPro"/>
</dbReference>
<dbReference type="SUPFAM" id="SSF55035">
    <property type="entry name" value="NAD-binding domain of HMG-CoA reductase"/>
    <property type="match status" value="1"/>
</dbReference>
<dbReference type="InterPro" id="IPR002202">
    <property type="entry name" value="HMG_CoA_Rdtase"/>
</dbReference>
<dbReference type="FunFam" id="3.30.70.420:FF:000001">
    <property type="entry name" value="3-hydroxy-3-methylglutaryl coenzyme A reductase"/>
    <property type="match status" value="1"/>
</dbReference>
<dbReference type="InterPro" id="IPR023282">
    <property type="entry name" value="HMG_CoA_Rdtase_N"/>
</dbReference>
<comment type="catalytic activity">
    <reaction evidence="5">
        <text>(R)-mevalonate + 2 NADP(+) + CoA = (3S)-3-hydroxy-3-methylglutaryl-CoA + 2 NADPH + 2 H(+)</text>
        <dbReference type="Rhea" id="RHEA:15989"/>
        <dbReference type="ChEBI" id="CHEBI:15378"/>
        <dbReference type="ChEBI" id="CHEBI:36464"/>
        <dbReference type="ChEBI" id="CHEBI:43074"/>
        <dbReference type="ChEBI" id="CHEBI:57287"/>
        <dbReference type="ChEBI" id="CHEBI:57783"/>
        <dbReference type="ChEBI" id="CHEBI:58349"/>
        <dbReference type="EC" id="1.1.1.34"/>
    </reaction>
</comment>
<keyword evidence="3 5" id="KW-0521">NADP</keyword>
<feature type="compositionally biased region" description="Polar residues" evidence="6">
    <location>
        <begin position="74"/>
        <end position="92"/>
    </location>
</feature>
<dbReference type="OrthoDB" id="310654at2759"/>
<dbReference type="PROSITE" id="PS00318">
    <property type="entry name" value="HMG_COA_REDUCTASE_2"/>
    <property type="match status" value="1"/>
</dbReference>
<dbReference type="Gene3D" id="1.10.3270.10">
    <property type="entry name" value="HMGR, N-terminal domain"/>
    <property type="match status" value="1"/>
</dbReference>
<dbReference type="EMBL" id="CAKAEH010001532">
    <property type="protein sequence ID" value="CAG9537256.1"/>
    <property type="molecule type" value="Genomic_DNA"/>
</dbReference>
<dbReference type="SUPFAM" id="SSF56542">
    <property type="entry name" value="Substrate-binding domain of HMG-CoA reductase"/>
    <property type="match status" value="1"/>
</dbReference>
<organism evidence="7 8">
    <name type="scientific">Cercopithifilaria johnstoni</name>
    <dbReference type="NCBI Taxonomy" id="2874296"/>
    <lineage>
        <taxon>Eukaryota</taxon>
        <taxon>Metazoa</taxon>
        <taxon>Ecdysozoa</taxon>
        <taxon>Nematoda</taxon>
        <taxon>Chromadorea</taxon>
        <taxon>Rhabditida</taxon>
        <taxon>Spirurina</taxon>
        <taxon>Spiruromorpha</taxon>
        <taxon>Filarioidea</taxon>
        <taxon>Onchocercidae</taxon>
        <taxon>Cercopithifilaria</taxon>
    </lineage>
</organism>
<keyword evidence="5" id="KW-0256">Endoplasmic reticulum</keyword>
<proteinExistence type="inferred from homology"/>
<dbReference type="GO" id="GO:0005778">
    <property type="term" value="C:peroxisomal membrane"/>
    <property type="evidence" value="ECO:0007669"/>
    <property type="project" value="TreeGrafter"/>
</dbReference>
<dbReference type="UniPathway" id="UPA00058">
    <property type="reaction ID" value="UER00103"/>
</dbReference>
<evidence type="ECO:0000256" key="6">
    <source>
        <dbReference type="SAM" id="MobiDB-lite"/>
    </source>
</evidence>
<evidence type="ECO:0000313" key="8">
    <source>
        <dbReference type="Proteomes" id="UP000746747"/>
    </source>
</evidence>
<keyword evidence="4 5" id="KW-0560">Oxidoreductase</keyword>
<dbReference type="Gene3D" id="3.90.770.10">
    <property type="entry name" value="3-hydroxy-3-methylglutaryl-coenzyme A Reductase, Chain A, domain 2"/>
    <property type="match status" value="1"/>
</dbReference>
<dbReference type="InterPro" id="IPR009029">
    <property type="entry name" value="HMG_CoA_Rdtase_sub-bd_dom_sf"/>
</dbReference>
<dbReference type="NCBIfam" id="TIGR00533">
    <property type="entry name" value="HMG_CoA_R_NADP"/>
    <property type="match status" value="1"/>
</dbReference>
<name>A0A8J2QAL9_9BILA</name>
<evidence type="ECO:0000256" key="1">
    <source>
        <dbReference type="ARBA" id="ARBA00005084"/>
    </source>
</evidence>
<gene>
    <name evidence="7" type="ORF">CJOHNSTONI_LOCUS7093</name>
</gene>
<dbReference type="GO" id="GO:0008299">
    <property type="term" value="P:isoprenoid biosynthetic process"/>
    <property type="evidence" value="ECO:0007669"/>
    <property type="project" value="InterPro"/>
</dbReference>
<accession>A0A8J2QAL9</accession>
<evidence type="ECO:0000256" key="2">
    <source>
        <dbReference type="ARBA" id="ARBA00007661"/>
    </source>
</evidence>
<dbReference type="AlphaFoldDB" id="A0A8J2QAL9"/>
<dbReference type="CDD" id="cd00643">
    <property type="entry name" value="HMG-CoA_reductase_classI"/>
    <property type="match status" value="1"/>
</dbReference>
<dbReference type="Pfam" id="PF00368">
    <property type="entry name" value="HMG-CoA_red"/>
    <property type="match status" value="1"/>
</dbReference>
<dbReference type="Gene3D" id="3.30.70.420">
    <property type="entry name" value="Hydroxymethylglutaryl-CoA reductase, class I/II, NAD/NADP-binding domain"/>
    <property type="match status" value="1"/>
</dbReference>
<evidence type="ECO:0000313" key="7">
    <source>
        <dbReference type="EMBL" id="CAG9537256.1"/>
    </source>
</evidence>